<protein>
    <submittedName>
        <fullName evidence="2">Uncharacterized protein</fullName>
    </submittedName>
</protein>
<gene>
    <name evidence="2" type="ORF">CBER1_10329</name>
</gene>
<proteinExistence type="predicted"/>
<feature type="compositionally biased region" description="Acidic residues" evidence="1">
    <location>
        <begin position="11"/>
        <end position="21"/>
    </location>
</feature>
<evidence type="ECO:0000313" key="3">
    <source>
        <dbReference type="Proteomes" id="UP000237631"/>
    </source>
</evidence>
<reference evidence="3" key="1">
    <citation type="journal article" date="2017" name="bioRxiv">
        <title>Conservation of a gene cluster reveals novel cercosporin biosynthetic mechanisms and extends production to the genus Colletotrichum.</title>
        <authorList>
            <person name="de Jonge R."/>
            <person name="Ebert M.K."/>
            <person name="Huitt-Roehl C.R."/>
            <person name="Pal P."/>
            <person name="Suttle J.C."/>
            <person name="Spanner R.E."/>
            <person name="Neubauer J.D."/>
            <person name="Jurick W.M.II."/>
            <person name="Stott K.A."/>
            <person name="Secor G.A."/>
            <person name="Thomma B.P.H.J."/>
            <person name="Van de Peer Y."/>
            <person name="Townsend C.A."/>
            <person name="Bolton M.D."/>
        </authorList>
    </citation>
    <scope>NUCLEOTIDE SEQUENCE [LARGE SCALE GENOMIC DNA]</scope>
    <source>
        <strain evidence="3">CBS538.71</strain>
    </source>
</reference>
<evidence type="ECO:0000256" key="1">
    <source>
        <dbReference type="SAM" id="MobiDB-lite"/>
    </source>
</evidence>
<dbReference type="AlphaFoldDB" id="A0A2S6CHN9"/>
<keyword evidence="3" id="KW-1185">Reference proteome</keyword>
<organism evidence="2 3">
    <name type="scientific">Cercospora berteroae</name>
    <dbReference type="NCBI Taxonomy" id="357750"/>
    <lineage>
        <taxon>Eukaryota</taxon>
        <taxon>Fungi</taxon>
        <taxon>Dikarya</taxon>
        <taxon>Ascomycota</taxon>
        <taxon>Pezizomycotina</taxon>
        <taxon>Dothideomycetes</taxon>
        <taxon>Dothideomycetidae</taxon>
        <taxon>Mycosphaerellales</taxon>
        <taxon>Mycosphaerellaceae</taxon>
        <taxon>Cercospora</taxon>
    </lineage>
</organism>
<feature type="region of interest" description="Disordered" evidence="1">
    <location>
        <begin position="155"/>
        <end position="184"/>
    </location>
</feature>
<comment type="caution">
    <text evidence="2">The sequence shown here is derived from an EMBL/GenBank/DDBJ whole genome shotgun (WGS) entry which is preliminary data.</text>
</comment>
<name>A0A2S6CHN9_9PEZI</name>
<dbReference type="OrthoDB" id="10422103at2759"/>
<evidence type="ECO:0000313" key="2">
    <source>
        <dbReference type="EMBL" id="PPJ59250.1"/>
    </source>
</evidence>
<feature type="region of interest" description="Disordered" evidence="1">
    <location>
        <begin position="1"/>
        <end position="96"/>
    </location>
</feature>
<feature type="compositionally biased region" description="Basic and acidic residues" evidence="1">
    <location>
        <begin position="53"/>
        <end position="66"/>
    </location>
</feature>
<dbReference type="EMBL" id="PNEN01000409">
    <property type="protein sequence ID" value="PPJ59250.1"/>
    <property type="molecule type" value="Genomic_DNA"/>
</dbReference>
<accession>A0A2S6CHN9</accession>
<feature type="region of interest" description="Disordered" evidence="1">
    <location>
        <begin position="108"/>
        <end position="138"/>
    </location>
</feature>
<dbReference type="Proteomes" id="UP000237631">
    <property type="component" value="Unassembled WGS sequence"/>
</dbReference>
<sequence>MAPQGRVIEPTDWDDQPSSDEYESRTSNSVRFQSKLDPAGTLSWKRHSKQKPKSTEVPKSEPKQEWQQKQYRKKHQSADASTKKQTKPEQPFSKLKSSVEILAAEIAALSTDSDDEQDQTKMQVKDTQPRPKYGYGRVRPMFPLDEEELAALAEQKANESSSMPVAAGVSPAVAQEPNSLSCKD</sequence>